<dbReference type="SUPFAM" id="SSF46689">
    <property type="entry name" value="Homeodomain-like"/>
    <property type="match status" value="2"/>
</dbReference>
<comment type="caution">
    <text evidence="6">The sequence shown here is derived from an EMBL/GenBank/DDBJ whole genome shotgun (WGS) entry which is preliminary data.</text>
</comment>
<accession>A0ABS7IC50</accession>
<keyword evidence="2" id="KW-0238">DNA-binding</keyword>
<gene>
    <name evidence="6" type="ORF">HJB60_00350</name>
</gene>
<evidence type="ECO:0000259" key="5">
    <source>
        <dbReference type="PROSITE" id="PS01124"/>
    </source>
</evidence>
<dbReference type="Pfam" id="PF12833">
    <property type="entry name" value="HTH_18"/>
    <property type="match status" value="1"/>
</dbReference>
<dbReference type="SMART" id="SM00342">
    <property type="entry name" value="HTH_ARAC"/>
    <property type="match status" value="1"/>
</dbReference>
<evidence type="ECO:0000256" key="3">
    <source>
        <dbReference type="ARBA" id="ARBA00023163"/>
    </source>
</evidence>
<sequence>MAKQSGRTYDHLDPFTVGGVWLEVRIAKEAESHEMRLHAHCAFVLMSLRVIAAVRHLAREARLDFGHHDDAWMHPAALQRVVDRIEAEMHEDLSLALLAQDAGLSISAFVRAFRGSTGISPGEYLIRRRIYRASKLLTGSSLAIKEIARMCGFATHAHLTNVFRSRMGEPPASHRRLSRSMSRT</sequence>
<dbReference type="InterPro" id="IPR050204">
    <property type="entry name" value="AraC_XylS_family_regulators"/>
</dbReference>
<keyword evidence="7" id="KW-1185">Reference proteome</keyword>
<dbReference type="PANTHER" id="PTHR46796:SF14">
    <property type="entry name" value="TRANSCRIPTIONAL REGULATORY PROTEIN"/>
    <property type="match status" value="1"/>
</dbReference>
<dbReference type="InterPro" id="IPR009057">
    <property type="entry name" value="Homeodomain-like_sf"/>
</dbReference>
<dbReference type="PROSITE" id="PS00041">
    <property type="entry name" value="HTH_ARAC_FAMILY_1"/>
    <property type="match status" value="1"/>
</dbReference>
<name>A0ABS7IC50_9HYPH</name>
<proteinExistence type="predicted"/>
<organism evidence="6 7">
    <name type="scientific">Rhizobium lentis</name>
    <dbReference type="NCBI Taxonomy" id="1138194"/>
    <lineage>
        <taxon>Bacteria</taxon>
        <taxon>Pseudomonadati</taxon>
        <taxon>Pseudomonadota</taxon>
        <taxon>Alphaproteobacteria</taxon>
        <taxon>Hyphomicrobiales</taxon>
        <taxon>Rhizobiaceae</taxon>
        <taxon>Rhizobium/Agrobacterium group</taxon>
        <taxon>Rhizobium</taxon>
    </lineage>
</organism>
<evidence type="ECO:0000313" key="7">
    <source>
        <dbReference type="Proteomes" id="UP000770629"/>
    </source>
</evidence>
<feature type="domain" description="HTH araC/xylS-type" evidence="5">
    <location>
        <begin position="79"/>
        <end position="177"/>
    </location>
</feature>
<evidence type="ECO:0000256" key="2">
    <source>
        <dbReference type="ARBA" id="ARBA00023125"/>
    </source>
</evidence>
<protein>
    <submittedName>
        <fullName evidence="6">Helix-turn-helix transcriptional regulator</fullName>
    </submittedName>
</protein>
<feature type="region of interest" description="Disordered" evidence="4">
    <location>
        <begin position="165"/>
        <end position="184"/>
    </location>
</feature>
<dbReference type="PANTHER" id="PTHR46796">
    <property type="entry name" value="HTH-TYPE TRANSCRIPTIONAL ACTIVATOR RHAS-RELATED"/>
    <property type="match status" value="1"/>
</dbReference>
<dbReference type="Gene3D" id="1.10.10.60">
    <property type="entry name" value="Homeodomain-like"/>
    <property type="match status" value="2"/>
</dbReference>
<evidence type="ECO:0000256" key="1">
    <source>
        <dbReference type="ARBA" id="ARBA00023015"/>
    </source>
</evidence>
<evidence type="ECO:0000256" key="4">
    <source>
        <dbReference type="SAM" id="MobiDB-lite"/>
    </source>
</evidence>
<dbReference type="PROSITE" id="PS01124">
    <property type="entry name" value="HTH_ARAC_FAMILY_2"/>
    <property type="match status" value="1"/>
</dbReference>
<evidence type="ECO:0000313" key="6">
    <source>
        <dbReference type="EMBL" id="MBX5087630.1"/>
    </source>
</evidence>
<keyword evidence="1" id="KW-0805">Transcription regulation</keyword>
<dbReference type="Proteomes" id="UP000770629">
    <property type="component" value="Unassembled WGS sequence"/>
</dbReference>
<dbReference type="InterPro" id="IPR018060">
    <property type="entry name" value="HTH_AraC"/>
</dbReference>
<reference evidence="6 7" key="1">
    <citation type="submission" date="2020-04" db="EMBL/GenBank/DDBJ databases">
        <title>Global-level population genomics: horizontal gene transfer, symbiosis and evolution in Rhizobia.</title>
        <authorList>
            <person name="Gai Y."/>
        </authorList>
    </citation>
    <scope>NUCLEOTIDE SEQUENCE [LARGE SCALE GENOMIC DNA]</scope>
    <source>
        <strain evidence="6 7">BLR33</strain>
    </source>
</reference>
<dbReference type="InterPro" id="IPR018062">
    <property type="entry name" value="HTH_AraC-typ_CS"/>
</dbReference>
<dbReference type="EMBL" id="JABDYF010000001">
    <property type="protein sequence ID" value="MBX5087630.1"/>
    <property type="molecule type" value="Genomic_DNA"/>
</dbReference>
<keyword evidence="3" id="KW-0804">Transcription</keyword>